<feature type="domain" description="Integrase catalytic" evidence="2">
    <location>
        <begin position="272"/>
        <end position="434"/>
    </location>
</feature>
<feature type="compositionally biased region" description="Gly residues" evidence="1">
    <location>
        <begin position="78"/>
        <end position="91"/>
    </location>
</feature>
<name>A0AAQ3UTN6_PASNO</name>
<organism evidence="3 4">
    <name type="scientific">Paspalum notatum var. saurae</name>
    <dbReference type="NCBI Taxonomy" id="547442"/>
    <lineage>
        <taxon>Eukaryota</taxon>
        <taxon>Viridiplantae</taxon>
        <taxon>Streptophyta</taxon>
        <taxon>Embryophyta</taxon>
        <taxon>Tracheophyta</taxon>
        <taxon>Spermatophyta</taxon>
        <taxon>Magnoliopsida</taxon>
        <taxon>Liliopsida</taxon>
        <taxon>Poales</taxon>
        <taxon>Poaceae</taxon>
        <taxon>PACMAD clade</taxon>
        <taxon>Panicoideae</taxon>
        <taxon>Andropogonodae</taxon>
        <taxon>Paspaleae</taxon>
        <taxon>Paspalinae</taxon>
        <taxon>Paspalum</taxon>
    </lineage>
</organism>
<evidence type="ECO:0000313" key="3">
    <source>
        <dbReference type="EMBL" id="WVZ95274.1"/>
    </source>
</evidence>
<dbReference type="InterPro" id="IPR012337">
    <property type="entry name" value="RNaseH-like_sf"/>
</dbReference>
<dbReference type="InterPro" id="IPR036397">
    <property type="entry name" value="RNaseH_sf"/>
</dbReference>
<feature type="compositionally biased region" description="Gly residues" evidence="1">
    <location>
        <begin position="115"/>
        <end position="126"/>
    </location>
</feature>
<dbReference type="InterPro" id="IPR001584">
    <property type="entry name" value="Integrase_cat-core"/>
</dbReference>
<dbReference type="InterPro" id="IPR057670">
    <property type="entry name" value="SH3_retrovirus"/>
</dbReference>
<feature type="compositionally biased region" description="Low complexity" evidence="1">
    <location>
        <begin position="66"/>
        <end position="77"/>
    </location>
</feature>
<evidence type="ECO:0000259" key="2">
    <source>
        <dbReference type="PROSITE" id="PS50994"/>
    </source>
</evidence>
<sequence length="533" mass="60166">MRALGDEMAAAGRPLEDDELVEYILTSLDVDFNPIVSALITKTEPISVNEMYSQLVTFETHMALQSGSGSSANSASRGGRGGNRGCGAGRRGAGRGRSSATFNNNNSPGNYQLQGGRGTSGRGGGNNNTRPICQVCKKTGHTADRCWHRFDEDYVPEERNAAAATSFYNVDTNWYTDTGATDHITGEPEKLATRDKIGTRGARCLEGRVKAGCILFLLRHSEGKLLESIKHLSLRELLRVIVFLMLSPIKPLSVMLVQAKSHRLPYPKSTSKSNHPLELIFSDGWGPAPDSVGKYKIQVRLIDFSKFTWIYLLKFKSEVFQKFCDFHNLVERPFDRKILFVQTDWGGEYEKLSPFFTKIGIMHHVSCPHAHQQNGAAKRKHRHIVEVGLSLLAHASMPLKFWDDVFLSATFLINRIPSRVINYASPLERLFNTKPDYFSLRIFGCSCWPNLIPYNQYKLAFRSKECTFLGYSTLHKGFKCLDNSTGRVYIFRDVVFDEDIFFPSQNSILMQDVDFSPKFSSFHLHFKIPFQRI</sequence>
<feature type="region of interest" description="Disordered" evidence="1">
    <location>
        <begin position="66"/>
        <end position="127"/>
    </location>
</feature>
<reference evidence="3 4" key="1">
    <citation type="submission" date="2024-02" db="EMBL/GenBank/DDBJ databases">
        <title>High-quality chromosome-scale genome assembly of Pensacola bahiagrass (Paspalum notatum Flugge var. saurae).</title>
        <authorList>
            <person name="Vega J.M."/>
            <person name="Podio M."/>
            <person name="Orjuela J."/>
            <person name="Siena L.A."/>
            <person name="Pessino S.C."/>
            <person name="Combes M.C."/>
            <person name="Mariac C."/>
            <person name="Albertini E."/>
            <person name="Pupilli F."/>
            <person name="Ortiz J.P.A."/>
            <person name="Leblanc O."/>
        </authorList>
    </citation>
    <scope>NUCLEOTIDE SEQUENCE [LARGE SCALE GENOMIC DNA]</scope>
    <source>
        <strain evidence="3">R1</strain>
        <tissue evidence="3">Leaf</tissue>
    </source>
</reference>
<dbReference type="Gene3D" id="3.30.420.10">
    <property type="entry name" value="Ribonuclease H-like superfamily/Ribonuclease H"/>
    <property type="match status" value="1"/>
</dbReference>
<feature type="compositionally biased region" description="Polar residues" evidence="1">
    <location>
        <begin position="101"/>
        <end position="113"/>
    </location>
</feature>
<dbReference type="GO" id="GO:0003676">
    <property type="term" value="F:nucleic acid binding"/>
    <property type="evidence" value="ECO:0007669"/>
    <property type="project" value="InterPro"/>
</dbReference>
<dbReference type="EMBL" id="CP144753">
    <property type="protein sequence ID" value="WVZ95274.1"/>
    <property type="molecule type" value="Genomic_DNA"/>
</dbReference>
<keyword evidence="4" id="KW-1185">Reference proteome</keyword>
<evidence type="ECO:0000256" key="1">
    <source>
        <dbReference type="SAM" id="MobiDB-lite"/>
    </source>
</evidence>
<dbReference type="AlphaFoldDB" id="A0AAQ3UTN6"/>
<dbReference type="PANTHER" id="PTHR42648:SF26">
    <property type="entry name" value="INTEGRASE CATALYTIC DOMAIN-CONTAINING PROTEIN"/>
    <property type="match status" value="1"/>
</dbReference>
<dbReference type="PANTHER" id="PTHR42648">
    <property type="entry name" value="TRANSPOSASE, PUTATIVE-RELATED"/>
    <property type="match status" value="1"/>
</dbReference>
<dbReference type="SUPFAM" id="SSF53098">
    <property type="entry name" value="Ribonuclease H-like"/>
    <property type="match status" value="1"/>
</dbReference>
<protein>
    <recommendedName>
        <fullName evidence="2">Integrase catalytic domain-containing protein</fullName>
    </recommendedName>
</protein>
<accession>A0AAQ3UTN6</accession>
<dbReference type="PROSITE" id="PS50994">
    <property type="entry name" value="INTEGRASE"/>
    <property type="match status" value="1"/>
</dbReference>
<gene>
    <name evidence="3" type="ORF">U9M48_041059</name>
</gene>
<dbReference type="Proteomes" id="UP001341281">
    <property type="component" value="Chromosome 09"/>
</dbReference>
<dbReference type="InterPro" id="IPR039537">
    <property type="entry name" value="Retrotran_Ty1/copia-like"/>
</dbReference>
<dbReference type="GO" id="GO:0015074">
    <property type="term" value="P:DNA integration"/>
    <property type="evidence" value="ECO:0007669"/>
    <property type="project" value="InterPro"/>
</dbReference>
<evidence type="ECO:0000313" key="4">
    <source>
        <dbReference type="Proteomes" id="UP001341281"/>
    </source>
</evidence>
<proteinExistence type="predicted"/>
<dbReference type="Pfam" id="PF25597">
    <property type="entry name" value="SH3_retrovirus"/>
    <property type="match status" value="1"/>
</dbReference>